<dbReference type="KEGG" id="mfk:E2N92_03920"/>
<dbReference type="AlphaFoldDB" id="A0A8G1EFC5"/>
<accession>A0A8G1EFC5</accession>
<dbReference type="RefSeq" id="WP_220682392.1">
    <property type="nucleotide sequence ID" value="NZ_CP037968.1"/>
</dbReference>
<evidence type="ECO:0000313" key="1">
    <source>
        <dbReference type="EMBL" id="QYZ78630.1"/>
    </source>
</evidence>
<evidence type="ECO:0000313" key="2">
    <source>
        <dbReference type="Proteomes" id="UP000826709"/>
    </source>
</evidence>
<dbReference type="EMBL" id="CP037968">
    <property type="protein sequence ID" value="QYZ78630.1"/>
    <property type="molecule type" value="Genomic_DNA"/>
</dbReference>
<dbReference type="Proteomes" id="UP000826709">
    <property type="component" value="Chromosome"/>
</dbReference>
<name>A0A8G1EFC5_9EURY</name>
<reference evidence="1" key="1">
    <citation type="journal article" date="2005" name="Int. J. Syst. Evol. Microbiol.">
        <title>Methanofollis formosanus sp. nov., isolated from a fish pond.</title>
        <authorList>
            <person name="Wu S.Y."/>
            <person name="Chen S.C."/>
            <person name="Lai M.C."/>
        </authorList>
    </citation>
    <scope>NUCLEOTIDE SEQUENCE</scope>
    <source>
        <strain evidence="1">ML15</strain>
    </source>
</reference>
<keyword evidence="2" id="KW-1185">Reference proteome</keyword>
<gene>
    <name evidence="1" type="ORF">E2N92_03920</name>
</gene>
<sequence>MKTMPFKKAGRIALERGRLQVEIDDLGRFAFDEMTLVDEAGERHGYVMESSSGRAVNFHMAGRLYTVVRAQFLRLVAGDIGKAAVFEVA</sequence>
<organism evidence="1 2">
    <name type="scientific">Methanofollis formosanus</name>
    <dbReference type="NCBI Taxonomy" id="299308"/>
    <lineage>
        <taxon>Archaea</taxon>
        <taxon>Methanobacteriati</taxon>
        <taxon>Methanobacteriota</taxon>
        <taxon>Stenosarchaea group</taxon>
        <taxon>Methanomicrobia</taxon>
        <taxon>Methanomicrobiales</taxon>
        <taxon>Methanomicrobiaceae</taxon>
        <taxon>Methanofollis</taxon>
    </lineage>
</organism>
<protein>
    <submittedName>
        <fullName evidence="1">Uncharacterized protein</fullName>
    </submittedName>
</protein>
<dbReference type="OrthoDB" id="110589at2157"/>
<proteinExistence type="predicted"/>
<reference evidence="1" key="2">
    <citation type="submission" date="2019-03" db="EMBL/GenBank/DDBJ databases">
        <authorList>
            <person name="Chen S.-C."/>
            <person name="Wu S.-Y."/>
            <person name="Lai M.-C."/>
        </authorList>
    </citation>
    <scope>NUCLEOTIDE SEQUENCE</scope>
    <source>
        <strain evidence="1">ML15</strain>
    </source>
</reference>